<feature type="domain" description="DUF1595" evidence="7">
    <location>
        <begin position="382"/>
        <end position="441"/>
    </location>
</feature>
<dbReference type="InterPro" id="IPR013039">
    <property type="entry name" value="DUF1588"/>
</dbReference>
<dbReference type="RefSeq" id="WP_133792901.1">
    <property type="nucleotide sequence ID" value="NZ_SOCA01000001.1"/>
</dbReference>
<evidence type="ECO:0000259" key="5">
    <source>
        <dbReference type="Pfam" id="PF07631"/>
    </source>
</evidence>
<feature type="domain" description="DUF1592" evidence="5">
    <location>
        <begin position="446"/>
        <end position="572"/>
    </location>
</feature>
<accession>A0A4R7SNY7</accession>
<proteinExistence type="predicted"/>
<dbReference type="InterPro" id="IPR011429">
    <property type="entry name" value="Cyt_c_Planctomycete-type"/>
</dbReference>
<dbReference type="InterPro" id="IPR013043">
    <property type="entry name" value="DUF1595"/>
</dbReference>
<evidence type="ECO:0000313" key="9">
    <source>
        <dbReference type="Proteomes" id="UP000295662"/>
    </source>
</evidence>
<name>A0A4R7SNY7_9BACT</name>
<protein>
    <submittedName>
        <fullName evidence="8">Cytochrome c</fullName>
    </submittedName>
</protein>
<dbReference type="Pfam" id="PF07624">
    <property type="entry name" value="PSD2"/>
    <property type="match status" value="1"/>
</dbReference>
<feature type="chain" id="PRO_5020732479" evidence="1">
    <location>
        <begin position="23"/>
        <end position="786"/>
    </location>
</feature>
<comment type="caution">
    <text evidence="8">The sequence shown here is derived from an EMBL/GenBank/DDBJ whole genome shotgun (WGS) entry which is preliminary data.</text>
</comment>
<evidence type="ECO:0000313" key="8">
    <source>
        <dbReference type="EMBL" id="TDU80910.1"/>
    </source>
</evidence>
<dbReference type="OrthoDB" id="174639at2"/>
<keyword evidence="1" id="KW-0732">Signal</keyword>
<reference evidence="8 9" key="1">
    <citation type="submission" date="2019-03" db="EMBL/GenBank/DDBJ databases">
        <title>Genomic Encyclopedia of Archaeal and Bacterial Type Strains, Phase II (KMG-II): from individual species to whole genera.</title>
        <authorList>
            <person name="Goeker M."/>
        </authorList>
    </citation>
    <scope>NUCLEOTIDE SEQUENCE [LARGE SCALE GENOMIC DNA]</scope>
    <source>
        <strain evidence="8 9">ATCC 25309</strain>
    </source>
</reference>
<feature type="domain" description="DUF1587" evidence="3">
    <location>
        <begin position="120"/>
        <end position="183"/>
    </location>
</feature>
<feature type="domain" description="DUF1585" evidence="2">
    <location>
        <begin position="710"/>
        <end position="783"/>
    </location>
</feature>
<dbReference type="Proteomes" id="UP000295662">
    <property type="component" value="Unassembled WGS sequence"/>
</dbReference>
<feature type="domain" description="DUF1588" evidence="4">
    <location>
        <begin position="596"/>
        <end position="691"/>
    </location>
</feature>
<evidence type="ECO:0000256" key="1">
    <source>
        <dbReference type="SAM" id="SignalP"/>
    </source>
</evidence>
<keyword evidence="9" id="KW-1185">Reference proteome</keyword>
<dbReference type="InterPro" id="IPR011478">
    <property type="entry name" value="DUF1585"/>
</dbReference>
<dbReference type="Pfam" id="PF07626">
    <property type="entry name" value="PSD3"/>
    <property type="match status" value="1"/>
</dbReference>
<dbReference type="Pfam" id="PF07631">
    <property type="entry name" value="PSD4"/>
    <property type="match status" value="1"/>
</dbReference>
<evidence type="ECO:0000259" key="7">
    <source>
        <dbReference type="Pfam" id="PF07637"/>
    </source>
</evidence>
<evidence type="ECO:0000259" key="4">
    <source>
        <dbReference type="Pfam" id="PF07627"/>
    </source>
</evidence>
<gene>
    <name evidence="8" type="ORF">EI77_00211</name>
</gene>
<evidence type="ECO:0000259" key="6">
    <source>
        <dbReference type="Pfam" id="PF07635"/>
    </source>
</evidence>
<feature type="domain" description="Cytochrome C Planctomycete-type" evidence="6">
    <location>
        <begin position="36"/>
        <end position="82"/>
    </location>
</feature>
<dbReference type="Pfam" id="PF07635">
    <property type="entry name" value="PSCyt1"/>
    <property type="match status" value="1"/>
</dbReference>
<dbReference type="EMBL" id="SOCA01000001">
    <property type="protein sequence ID" value="TDU80910.1"/>
    <property type="molecule type" value="Genomic_DNA"/>
</dbReference>
<dbReference type="Pfam" id="PF07637">
    <property type="entry name" value="PSD5"/>
    <property type="match status" value="1"/>
</dbReference>
<dbReference type="InterPro" id="IPR013042">
    <property type="entry name" value="DUF1592"/>
</dbReference>
<evidence type="ECO:0000259" key="3">
    <source>
        <dbReference type="Pfam" id="PF07626"/>
    </source>
</evidence>
<sequence length="786" mass="86397">MKFPPLSLSLLLASLATSPALAAVPQPVAAFLDQHCTECHDSDVKKAGLDLTDLKFDLADADAALKWQRIFERVHTGEMPPAKNTQPTKTEAELFLASLGKPLIQADEQDIASNGRVRSRRLTRTEYEHTLHDLLGIDLPLKDLLPAERGAHGFETVAEAQQLSQHQLARYLDVADLALTEAFKRALDGDTVFKKFCPPEELPINDRGNFRGPELRKGESVSWPMTLQFVGRMPVTAAPADGWYRITLKDVRALNAGPVGSVWGTLRSGRCISSIPMLYMIGLVEATKQPRDLVFEAWMYEGNMLELKPNDATLRRVAPGGKGGNVSYKGRDLVKDGFSGIAHRGIHMERIYPTADRATVRRHLLGQGDFKKLEADKTASLDRLVAQFARRAFRRPLKASQLAAYSNIGHQMLAEGASLTEGLRASYRAILCSPRFLTLIEAPGALDDYAIASRLSYALWVSMPDSQLMKLAAAGEMKKPEVIAQQVDRLLNDPKSGRFIRSFTDQWLKLKEIDFTSPDTRQFSTFDPVVQESMVQETRAYFREVVSNDLSITHLVDSDFAMLNGRLARHYGSKEPLPPGQGLQKVMLSQSDLKGRGGLVTQGSILKVTADGTHTSPVVRGVFINERILGTHIPPPPPGIPAIEPDIRGATSIRDQLEKHRSNSSCASCHMTIDPPGFALENYDPVGIWRKGYGKSGKGAPVNPSGVTPDGDAFADLQAWKQIYTRRSDELAAGFARQFITYSTGASVRFSEKDTVDEIVTQAGKSGHGLRSIISAVVTSPVFLHK</sequence>
<evidence type="ECO:0000259" key="2">
    <source>
        <dbReference type="Pfam" id="PF07624"/>
    </source>
</evidence>
<dbReference type="AlphaFoldDB" id="A0A4R7SNY7"/>
<dbReference type="InterPro" id="IPR013036">
    <property type="entry name" value="DUF1587"/>
</dbReference>
<feature type="signal peptide" evidence="1">
    <location>
        <begin position="1"/>
        <end position="22"/>
    </location>
</feature>
<dbReference type="Pfam" id="PF07627">
    <property type="entry name" value="PSCyt3"/>
    <property type="match status" value="1"/>
</dbReference>
<organism evidence="8 9">
    <name type="scientific">Prosthecobacter fusiformis</name>
    <dbReference type="NCBI Taxonomy" id="48464"/>
    <lineage>
        <taxon>Bacteria</taxon>
        <taxon>Pseudomonadati</taxon>
        <taxon>Verrucomicrobiota</taxon>
        <taxon>Verrucomicrobiia</taxon>
        <taxon>Verrucomicrobiales</taxon>
        <taxon>Verrucomicrobiaceae</taxon>
        <taxon>Prosthecobacter</taxon>
    </lineage>
</organism>